<feature type="compositionally biased region" description="Basic and acidic residues" evidence="1">
    <location>
        <begin position="28"/>
        <end position="39"/>
    </location>
</feature>
<accession>A0A2P2QS73</accession>
<evidence type="ECO:0000313" key="2">
    <source>
        <dbReference type="EMBL" id="MBX69714.1"/>
    </source>
</evidence>
<reference evidence="2" key="1">
    <citation type="submission" date="2018-02" db="EMBL/GenBank/DDBJ databases">
        <title>Rhizophora mucronata_Transcriptome.</title>
        <authorList>
            <person name="Meera S.P."/>
            <person name="Sreeshan A."/>
            <person name="Augustine A."/>
        </authorList>
    </citation>
    <scope>NUCLEOTIDE SEQUENCE</scope>
    <source>
        <tissue evidence="2">Leaf</tissue>
    </source>
</reference>
<evidence type="ECO:0000256" key="1">
    <source>
        <dbReference type="SAM" id="MobiDB-lite"/>
    </source>
</evidence>
<organism evidence="2">
    <name type="scientific">Rhizophora mucronata</name>
    <name type="common">Asiatic mangrove</name>
    <dbReference type="NCBI Taxonomy" id="61149"/>
    <lineage>
        <taxon>Eukaryota</taxon>
        <taxon>Viridiplantae</taxon>
        <taxon>Streptophyta</taxon>
        <taxon>Embryophyta</taxon>
        <taxon>Tracheophyta</taxon>
        <taxon>Spermatophyta</taxon>
        <taxon>Magnoliopsida</taxon>
        <taxon>eudicotyledons</taxon>
        <taxon>Gunneridae</taxon>
        <taxon>Pentapetalae</taxon>
        <taxon>rosids</taxon>
        <taxon>fabids</taxon>
        <taxon>Malpighiales</taxon>
        <taxon>Rhizophoraceae</taxon>
        <taxon>Rhizophora</taxon>
    </lineage>
</organism>
<dbReference type="AlphaFoldDB" id="A0A2P2QS73"/>
<proteinExistence type="predicted"/>
<sequence>MCSPTFQEKQRGKEKKGKQIYNATSRFADPRERDPEKDWVGPPISRQPGAQNRCVCLVITSLTSMQPCRLLASFG</sequence>
<feature type="region of interest" description="Disordered" evidence="1">
    <location>
        <begin position="1"/>
        <end position="45"/>
    </location>
</feature>
<name>A0A2P2QS73_RHIMU</name>
<protein>
    <submittedName>
        <fullName evidence="2">Uncharacterized protein</fullName>
    </submittedName>
</protein>
<dbReference type="EMBL" id="GGEC01089230">
    <property type="protein sequence ID" value="MBX69714.1"/>
    <property type="molecule type" value="Transcribed_RNA"/>
</dbReference>